<name>H5TUM5_9ACTN</name>
<comment type="caution">
    <text evidence="2">The sequence shown here is derived from an EMBL/GenBank/DDBJ whole genome shotgun (WGS) entry which is preliminary data.</text>
</comment>
<dbReference type="InterPro" id="IPR036514">
    <property type="entry name" value="SGNH_hydro_sf"/>
</dbReference>
<keyword evidence="1" id="KW-0732">Signal</keyword>
<sequence length="272" mass="27152">MIALGVVVAAGMSAPAFASAAPVDDIAGALGGLANSLLSDSGLPNSSSELGLGDIIPKVPSPGNATSRCTSVVQVGDSTSVNADKASALPSPSDTASAQYRRVGATSVKVDALSGRAVVGGPGTDAEKAVAGLLSSGSKGCWVIAMGINDAGAISSGSTVSADARIDRIMSALKGQPVLWPTVTTSNPKNQAFGPAAMATFNTALRAALARYPNLAVYDWAGSAPANEFASDGIHYTAAGTADRNRRFADALARAYPQGVAGYLPASRWITG</sequence>
<dbReference type="Proteomes" id="UP000005845">
    <property type="component" value="Unassembled WGS sequence"/>
</dbReference>
<dbReference type="AlphaFoldDB" id="H5TUM5"/>
<gene>
    <name evidence="2" type="ORF">GOSPT_003_00220</name>
</gene>
<proteinExistence type="predicted"/>
<evidence type="ECO:0000313" key="3">
    <source>
        <dbReference type="Proteomes" id="UP000005845"/>
    </source>
</evidence>
<feature type="signal peptide" evidence="1">
    <location>
        <begin position="1"/>
        <end position="20"/>
    </location>
</feature>
<reference evidence="2 3" key="1">
    <citation type="submission" date="2012-02" db="EMBL/GenBank/DDBJ databases">
        <title>Whole genome shotgun sequence of Gordonia sputi NBRC 100414.</title>
        <authorList>
            <person name="Yoshida I."/>
            <person name="Hosoyama A."/>
            <person name="Tsuchikane K."/>
            <person name="Katsumata H."/>
            <person name="Yamazaki S."/>
            <person name="Fujita N."/>
        </authorList>
    </citation>
    <scope>NUCLEOTIDE SEQUENCE [LARGE SCALE GENOMIC DNA]</scope>
    <source>
        <strain evidence="2 3">NBRC 100414</strain>
    </source>
</reference>
<keyword evidence="3" id="KW-1185">Reference proteome</keyword>
<evidence type="ECO:0000256" key="1">
    <source>
        <dbReference type="SAM" id="SignalP"/>
    </source>
</evidence>
<protein>
    <recommendedName>
        <fullName evidence="4">SGNH hydrolase-type esterase domain-containing protein</fullName>
    </recommendedName>
</protein>
<dbReference type="Gene3D" id="3.40.50.1110">
    <property type="entry name" value="SGNH hydrolase"/>
    <property type="match status" value="1"/>
</dbReference>
<feature type="chain" id="PRO_5003598172" description="SGNH hydrolase-type esterase domain-containing protein" evidence="1">
    <location>
        <begin position="21"/>
        <end position="272"/>
    </location>
</feature>
<evidence type="ECO:0000313" key="2">
    <source>
        <dbReference type="EMBL" id="GAB37183.1"/>
    </source>
</evidence>
<organism evidence="2 3">
    <name type="scientific">Gordonia sputi NBRC 100414</name>
    <dbReference type="NCBI Taxonomy" id="1089453"/>
    <lineage>
        <taxon>Bacteria</taxon>
        <taxon>Bacillati</taxon>
        <taxon>Actinomycetota</taxon>
        <taxon>Actinomycetes</taxon>
        <taxon>Mycobacteriales</taxon>
        <taxon>Gordoniaceae</taxon>
        <taxon>Gordonia</taxon>
    </lineage>
</organism>
<dbReference type="eggNOG" id="COG2755">
    <property type="taxonomic scope" value="Bacteria"/>
</dbReference>
<accession>H5TUM5</accession>
<evidence type="ECO:0008006" key="4">
    <source>
        <dbReference type="Google" id="ProtNLM"/>
    </source>
</evidence>
<dbReference type="EMBL" id="BAFC01000003">
    <property type="protein sequence ID" value="GAB37183.1"/>
    <property type="molecule type" value="Genomic_DNA"/>
</dbReference>
<dbReference type="CDD" id="cd00229">
    <property type="entry name" value="SGNH_hydrolase"/>
    <property type="match status" value="1"/>
</dbReference>
<dbReference type="SUPFAM" id="SSF52266">
    <property type="entry name" value="SGNH hydrolase"/>
    <property type="match status" value="1"/>
</dbReference>